<feature type="compositionally biased region" description="Acidic residues" evidence="1">
    <location>
        <begin position="42"/>
        <end position="64"/>
    </location>
</feature>
<sequence>MSGTLGALAAALMMASGCAPVSYDTAGEGNAVPAANSVSESAEPEASADPEASEAPEEEEEVELAPEQLTEKLVAQSPDAMGDVVANEEGFLLYRFDKDSNKPAISNCNGDCALVWPPALTDGEPELEGIDEELVGTVLRSDGTRQLTLDGWPLYTYIGDEKPGQWKGQKVGGTWFNVQPDGKKNLNCLPEGTPKAVPVPKKEDGKGGAEPAPSASGASSSDYDY</sequence>
<dbReference type="InterPro" id="IPR005297">
    <property type="entry name" value="Lipoprotein_repeat"/>
</dbReference>
<dbReference type="Proteomes" id="UP001183643">
    <property type="component" value="Unassembled WGS sequence"/>
</dbReference>
<evidence type="ECO:0000313" key="3">
    <source>
        <dbReference type="EMBL" id="MDR7273562.1"/>
    </source>
</evidence>
<feature type="compositionally biased region" description="Low complexity" evidence="1">
    <location>
        <begin position="209"/>
        <end position="225"/>
    </location>
</feature>
<gene>
    <name evidence="3" type="ORF">J2S41_000340</name>
</gene>
<evidence type="ECO:0000256" key="2">
    <source>
        <dbReference type="SAM" id="SignalP"/>
    </source>
</evidence>
<feature type="signal peptide" evidence="2">
    <location>
        <begin position="1"/>
        <end position="19"/>
    </location>
</feature>
<dbReference type="PANTHER" id="PTHR39335:SF1">
    <property type="entry name" value="BLL4220 PROTEIN"/>
    <property type="match status" value="1"/>
</dbReference>
<reference evidence="3" key="1">
    <citation type="submission" date="2023-07" db="EMBL/GenBank/DDBJ databases">
        <title>Sequencing the genomes of 1000 actinobacteria strains.</title>
        <authorList>
            <person name="Klenk H.-P."/>
        </authorList>
    </citation>
    <scope>NUCLEOTIDE SEQUENCE</scope>
    <source>
        <strain evidence="3">DSM 44707</strain>
    </source>
</reference>
<proteinExistence type="predicted"/>
<name>A0AAE3YIJ9_9ACTN</name>
<protein>
    <submittedName>
        <fullName evidence="3">Lipoprotein with Yx(FWY)xxD motif</fullName>
    </submittedName>
</protein>
<feature type="region of interest" description="Disordered" evidence="1">
    <location>
        <begin position="182"/>
        <end position="225"/>
    </location>
</feature>
<keyword evidence="4" id="KW-1185">Reference proteome</keyword>
<evidence type="ECO:0000313" key="4">
    <source>
        <dbReference type="Proteomes" id="UP001183643"/>
    </source>
</evidence>
<keyword evidence="3" id="KW-0449">Lipoprotein</keyword>
<accession>A0AAE3YIJ9</accession>
<dbReference type="AlphaFoldDB" id="A0AAE3YIJ9"/>
<dbReference type="EMBL" id="JAVDYB010000001">
    <property type="protein sequence ID" value="MDR7273562.1"/>
    <property type="molecule type" value="Genomic_DNA"/>
</dbReference>
<comment type="caution">
    <text evidence="3">The sequence shown here is derived from an EMBL/GenBank/DDBJ whole genome shotgun (WGS) entry which is preliminary data.</text>
</comment>
<dbReference type="RefSeq" id="WP_310362088.1">
    <property type="nucleotide sequence ID" value="NZ_JAVDYB010000001.1"/>
</dbReference>
<feature type="chain" id="PRO_5041999026" evidence="2">
    <location>
        <begin position="20"/>
        <end position="225"/>
    </location>
</feature>
<keyword evidence="2" id="KW-0732">Signal</keyword>
<feature type="region of interest" description="Disordered" evidence="1">
    <location>
        <begin position="23"/>
        <end position="65"/>
    </location>
</feature>
<evidence type="ECO:0000256" key="1">
    <source>
        <dbReference type="SAM" id="MobiDB-lite"/>
    </source>
</evidence>
<dbReference type="PANTHER" id="PTHR39335">
    <property type="entry name" value="BLL4220 PROTEIN"/>
    <property type="match status" value="1"/>
</dbReference>
<dbReference type="GO" id="GO:0043448">
    <property type="term" value="P:alkane catabolic process"/>
    <property type="evidence" value="ECO:0007669"/>
    <property type="project" value="TreeGrafter"/>
</dbReference>
<feature type="compositionally biased region" description="Low complexity" evidence="1">
    <location>
        <begin position="31"/>
        <end position="41"/>
    </location>
</feature>
<dbReference type="Pfam" id="PF03640">
    <property type="entry name" value="Lipoprotein_15"/>
    <property type="match status" value="2"/>
</dbReference>
<organism evidence="3 4">
    <name type="scientific">Catenuloplanes atrovinosus</name>
    <dbReference type="NCBI Taxonomy" id="137266"/>
    <lineage>
        <taxon>Bacteria</taxon>
        <taxon>Bacillati</taxon>
        <taxon>Actinomycetota</taxon>
        <taxon>Actinomycetes</taxon>
        <taxon>Micromonosporales</taxon>
        <taxon>Micromonosporaceae</taxon>
        <taxon>Catenuloplanes</taxon>
    </lineage>
</organism>